<dbReference type="PANTHER" id="PTHR43072:SF8">
    <property type="entry name" value="ACYLTRANSFERASE FABY-RELATED"/>
    <property type="match status" value="1"/>
</dbReference>
<gene>
    <name evidence="3" type="ORF">HLH34_00875</name>
</gene>
<dbReference type="PANTHER" id="PTHR43072">
    <property type="entry name" value="N-ACETYLTRANSFERASE"/>
    <property type="match status" value="1"/>
</dbReference>
<dbReference type="PROSITE" id="PS51186">
    <property type="entry name" value="GNAT"/>
    <property type="match status" value="1"/>
</dbReference>
<protein>
    <submittedName>
        <fullName evidence="3">N-acetyltransferase</fullName>
    </submittedName>
</protein>
<reference evidence="3 4" key="1">
    <citation type="submission" date="2020-04" db="EMBL/GenBank/DDBJ databases">
        <title>Description of novel Gluconacetobacter.</title>
        <authorList>
            <person name="Sombolestani A."/>
        </authorList>
    </citation>
    <scope>NUCLEOTIDE SEQUENCE [LARGE SCALE GENOMIC DNA]</scope>
    <source>
        <strain evidence="3 4">LMG 21311</strain>
    </source>
</reference>
<dbReference type="InterPro" id="IPR000182">
    <property type="entry name" value="GNAT_dom"/>
</dbReference>
<dbReference type="Gene3D" id="3.40.630.30">
    <property type="match status" value="1"/>
</dbReference>
<evidence type="ECO:0000256" key="1">
    <source>
        <dbReference type="SAM" id="MobiDB-lite"/>
    </source>
</evidence>
<dbReference type="SUPFAM" id="SSF55729">
    <property type="entry name" value="Acyl-CoA N-acyltransferases (Nat)"/>
    <property type="match status" value="1"/>
</dbReference>
<dbReference type="Proteomes" id="UP000555756">
    <property type="component" value="Unassembled WGS sequence"/>
</dbReference>
<name>A0A7W4PBU3_9PROT</name>
<dbReference type="EMBL" id="JABEQF010000001">
    <property type="protein sequence ID" value="MBB2188517.1"/>
    <property type="molecule type" value="Genomic_DNA"/>
</dbReference>
<evidence type="ECO:0000259" key="2">
    <source>
        <dbReference type="PROSITE" id="PS51186"/>
    </source>
</evidence>
<dbReference type="Pfam" id="PF00583">
    <property type="entry name" value="Acetyltransf_1"/>
    <property type="match status" value="1"/>
</dbReference>
<comment type="caution">
    <text evidence="3">The sequence shown here is derived from an EMBL/GenBank/DDBJ whole genome shotgun (WGS) entry which is preliminary data.</text>
</comment>
<dbReference type="InterPro" id="IPR016181">
    <property type="entry name" value="Acyl_CoA_acyltransferase"/>
</dbReference>
<evidence type="ECO:0000313" key="4">
    <source>
        <dbReference type="Proteomes" id="UP000555756"/>
    </source>
</evidence>
<dbReference type="RefSeq" id="WP_183117698.1">
    <property type="nucleotide sequence ID" value="NZ_JABEQF010000001.1"/>
</dbReference>
<feature type="compositionally biased region" description="Pro residues" evidence="1">
    <location>
        <begin position="184"/>
        <end position="193"/>
    </location>
</feature>
<feature type="region of interest" description="Disordered" evidence="1">
    <location>
        <begin position="174"/>
        <end position="193"/>
    </location>
</feature>
<proteinExistence type="predicted"/>
<evidence type="ECO:0000313" key="3">
    <source>
        <dbReference type="EMBL" id="MBB2188517.1"/>
    </source>
</evidence>
<keyword evidence="3" id="KW-0808">Transferase</keyword>
<feature type="domain" description="N-acetyltransferase" evidence="2">
    <location>
        <begin position="8"/>
        <end position="171"/>
    </location>
</feature>
<keyword evidence="4" id="KW-1185">Reference proteome</keyword>
<dbReference type="GO" id="GO:0016747">
    <property type="term" value="F:acyltransferase activity, transferring groups other than amino-acyl groups"/>
    <property type="evidence" value="ECO:0007669"/>
    <property type="project" value="InterPro"/>
</dbReference>
<sequence length="193" mass="20691">MTDTTFRPAIRPATITDLPAITAIYGWHVQHGTASFETEAPALDDMTRRHHTLVSAGYPYLVAEQAGIVAGYAYAGPYHVRAAYRDTVEDSIYLHPDMTGRGIGGALLAALLAACTARGFRQMVAVVGDSDNLPSVRLHERHGFRNAGTLHAVGYKHGRWLDIVLLQRPLGDGDAMPPSRGLSPAPPGSARPA</sequence>
<dbReference type="AlphaFoldDB" id="A0A7W4PBU3"/>
<accession>A0A7W4PBU3</accession>
<organism evidence="3 4">
    <name type="scientific">Gluconacetobacter azotocaptans</name>
    <dbReference type="NCBI Taxonomy" id="142834"/>
    <lineage>
        <taxon>Bacteria</taxon>
        <taxon>Pseudomonadati</taxon>
        <taxon>Pseudomonadota</taxon>
        <taxon>Alphaproteobacteria</taxon>
        <taxon>Acetobacterales</taxon>
        <taxon>Acetobacteraceae</taxon>
        <taxon>Gluconacetobacter</taxon>
    </lineage>
</organism>